<keyword evidence="1" id="KW-0812">Transmembrane</keyword>
<dbReference type="PANTHER" id="PTHR37309:SF1">
    <property type="entry name" value="SLR0284 PROTEIN"/>
    <property type="match status" value="1"/>
</dbReference>
<feature type="transmembrane region" description="Helical" evidence="1">
    <location>
        <begin position="88"/>
        <end position="111"/>
    </location>
</feature>
<evidence type="ECO:0008006" key="4">
    <source>
        <dbReference type="Google" id="ProtNLM"/>
    </source>
</evidence>
<dbReference type="PANTHER" id="PTHR37309">
    <property type="entry name" value="SLR0284 PROTEIN"/>
    <property type="match status" value="1"/>
</dbReference>
<sequence length="117" mass="12464">MIRLVLRTLVGMAGLWLADRFVPGVNIADGTTLLIAALILGVVNAVVRPVVILLTLPATLLTLGLFLLVVNAGMFSLTAYFLEGFSVAGFWPAVFGALVMTVVNWAGQLVIGPREER</sequence>
<dbReference type="KEGG" id="cmb:CSW64_18715"/>
<name>A0A2D2B4G0_9CAUL</name>
<dbReference type="InterPro" id="IPR007165">
    <property type="entry name" value="Phage_holin_4_2"/>
</dbReference>
<gene>
    <name evidence="2" type="ORF">CSW64_18715</name>
</gene>
<dbReference type="EMBL" id="CP024201">
    <property type="protein sequence ID" value="ATQ45108.1"/>
    <property type="molecule type" value="Genomic_DNA"/>
</dbReference>
<protein>
    <recommendedName>
        <fullName evidence="4">Phage holin family protein</fullName>
    </recommendedName>
</protein>
<dbReference type="Pfam" id="PF04020">
    <property type="entry name" value="Phage_holin_4_2"/>
    <property type="match status" value="1"/>
</dbReference>
<evidence type="ECO:0000256" key="1">
    <source>
        <dbReference type="SAM" id="Phobius"/>
    </source>
</evidence>
<evidence type="ECO:0000313" key="2">
    <source>
        <dbReference type="EMBL" id="ATQ45108.1"/>
    </source>
</evidence>
<dbReference type="AlphaFoldDB" id="A0A2D2B4G0"/>
<keyword evidence="3" id="KW-1185">Reference proteome</keyword>
<evidence type="ECO:0000313" key="3">
    <source>
        <dbReference type="Proteomes" id="UP000228945"/>
    </source>
</evidence>
<dbReference type="OrthoDB" id="7205479at2"/>
<proteinExistence type="predicted"/>
<accession>A0A2D2B4G0</accession>
<reference evidence="2 3" key="1">
    <citation type="submission" date="2017-10" db="EMBL/GenBank/DDBJ databases">
        <title>Genome sequence of Caulobacter mirabilis FWC38.</title>
        <authorList>
            <person name="Fiebig A."/>
            <person name="Crosson S."/>
        </authorList>
    </citation>
    <scope>NUCLEOTIDE SEQUENCE [LARGE SCALE GENOMIC DNA]</scope>
    <source>
        <strain evidence="2 3">FWC 38</strain>
    </source>
</reference>
<feature type="transmembrane region" description="Helical" evidence="1">
    <location>
        <begin position="59"/>
        <end position="82"/>
    </location>
</feature>
<keyword evidence="1" id="KW-0472">Membrane</keyword>
<dbReference type="Proteomes" id="UP000228945">
    <property type="component" value="Chromosome"/>
</dbReference>
<organism evidence="2 3">
    <name type="scientific">Caulobacter mirabilis</name>
    <dbReference type="NCBI Taxonomy" id="69666"/>
    <lineage>
        <taxon>Bacteria</taxon>
        <taxon>Pseudomonadati</taxon>
        <taxon>Pseudomonadota</taxon>
        <taxon>Alphaproteobacteria</taxon>
        <taxon>Caulobacterales</taxon>
        <taxon>Caulobacteraceae</taxon>
        <taxon>Caulobacter</taxon>
    </lineage>
</organism>
<feature type="transmembrane region" description="Helical" evidence="1">
    <location>
        <begin position="30"/>
        <end position="47"/>
    </location>
</feature>
<keyword evidence="1" id="KW-1133">Transmembrane helix</keyword>